<organism evidence="2 3">
    <name type="scientific">Streptomyces qinzhouensis</name>
    <dbReference type="NCBI Taxonomy" id="2599401"/>
    <lineage>
        <taxon>Bacteria</taxon>
        <taxon>Bacillati</taxon>
        <taxon>Actinomycetota</taxon>
        <taxon>Actinomycetes</taxon>
        <taxon>Kitasatosporales</taxon>
        <taxon>Streptomycetaceae</taxon>
        <taxon>Streptomyces</taxon>
    </lineage>
</organism>
<accession>A0A5B8JJG1</accession>
<dbReference type="KEGG" id="sqz:FQU76_00390"/>
<sequence length="62" mass="6742">MEGAPAVLRLERGRACEEELAAVAVVLLALRGRGRAGPVRGVSPGWKWWERPGDYAAPGSWR</sequence>
<proteinExistence type="predicted"/>
<protein>
    <submittedName>
        <fullName evidence="2">Acyl-CoA carboxylase subunit epsilon</fullName>
    </submittedName>
</protein>
<evidence type="ECO:0000313" key="3">
    <source>
        <dbReference type="Proteomes" id="UP000320580"/>
    </source>
</evidence>
<dbReference type="KEGG" id="sqz:FQU76_33350"/>
<gene>
    <name evidence="1" type="ORF">FQU76_00390</name>
    <name evidence="2" type="ORF">FQU76_33350</name>
</gene>
<dbReference type="RefSeq" id="WP_146478516.1">
    <property type="nucleotide sequence ID" value="NZ_CP042266.1"/>
</dbReference>
<dbReference type="Proteomes" id="UP000320580">
    <property type="component" value="Chromosome"/>
</dbReference>
<keyword evidence="3" id="KW-1185">Reference proteome</keyword>
<dbReference type="GO" id="GO:0004658">
    <property type="term" value="F:propionyl-CoA carboxylase activity"/>
    <property type="evidence" value="ECO:0007669"/>
    <property type="project" value="InterPro"/>
</dbReference>
<dbReference type="GO" id="GO:0003989">
    <property type="term" value="F:acetyl-CoA carboxylase activity"/>
    <property type="evidence" value="ECO:0007669"/>
    <property type="project" value="InterPro"/>
</dbReference>
<dbReference type="EMBL" id="CP042266">
    <property type="protein sequence ID" value="QDY80594.1"/>
    <property type="molecule type" value="Genomic_DNA"/>
</dbReference>
<dbReference type="EMBL" id="CP042266">
    <property type="protein sequence ID" value="QDY75204.1"/>
    <property type="molecule type" value="Genomic_DNA"/>
</dbReference>
<evidence type="ECO:0000313" key="2">
    <source>
        <dbReference type="EMBL" id="QDY80594.1"/>
    </source>
</evidence>
<reference evidence="2 3" key="1">
    <citation type="submission" date="2019-07" db="EMBL/GenBank/DDBJ databases">
        <authorList>
            <person name="Zhu P."/>
        </authorList>
    </citation>
    <scope>NUCLEOTIDE SEQUENCE [LARGE SCALE GENOMIC DNA]</scope>
    <source>
        <strain evidence="2 3">SSL-25</strain>
    </source>
</reference>
<evidence type="ECO:0000313" key="1">
    <source>
        <dbReference type="EMBL" id="QDY75204.1"/>
    </source>
</evidence>
<dbReference type="AlphaFoldDB" id="A0A5B8JJG1"/>
<dbReference type="InterPro" id="IPR032716">
    <property type="entry name" value="ACC_epsilon"/>
</dbReference>
<name>A0A5B8JJG1_9ACTN</name>
<dbReference type="Pfam" id="PF13822">
    <property type="entry name" value="ACC_epsilon"/>
    <property type="match status" value="1"/>
</dbReference>